<keyword evidence="2" id="KW-0808">Transferase</keyword>
<dbReference type="InterPro" id="IPR029063">
    <property type="entry name" value="SAM-dependent_MTases_sf"/>
</dbReference>
<sequence>MRKDVFSIQRVVATTLLALLSCLFLLMGSRLTVFHQPHVSSSSEMAQQERQPHLIMSSPTAQYSIATHQMLSSESSKPLLVLITALDDPVHLSQMLFDVLPLRRCFDVQWVIVFRMSDPGLTRAPFFRDVFRWIVELHAYDAESQDLSHERNIGVQYALSHIVSRKGTADGGHLYFLDKDNALPNLCSGVDVVVASNKKEGGGKKLWNSSTLFYNEQLQCGKSGAFADVNSVEKLWNSSRVALAAQIACKVGAGSFLIPLTLLVHVRPEWNLRTHRCGIDPNYFASLITAQLSPSFYTGGGAAATVQRWPQKFMFDQYHNERGCVKAPWTQDILNATLAQYRALLRSMERSRTGLQQKKRQEQSHVAFHTHVHVLAALRRALQPQHRAAVHYLELGVWKGATSVFMSRCCPGKGVTHVIGVDSFSIPNQRIEAEWMRDSLVGENASIHWITSPSPASSTAVDAVRRRLGGNLLDMLFMNGMSATSVVMASFMAYVPLVASGGYIIFDDFMNTRFSPGVREAVWAMVQHGVIQSSEYDIIGTIPNVARAAHYFRTGDFYDWQDSLTSNEFIIRKR</sequence>
<dbReference type="Pfam" id="PF13578">
    <property type="entry name" value="Methyltransf_24"/>
    <property type="match status" value="1"/>
</dbReference>
<keyword evidence="1" id="KW-0812">Transmembrane</keyword>
<dbReference type="EMBL" id="CYKH01001573">
    <property type="protein sequence ID" value="CUG87685.1"/>
    <property type="molecule type" value="Genomic_DNA"/>
</dbReference>
<dbReference type="AlphaFoldDB" id="A0A0S4JFC3"/>
<organism evidence="2 3">
    <name type="scientific">Bodo saltans</name>
    <name type="common">Flagellated protozoan</name>
    <dbReference type="NCBI Taxonomy" id="75058"/>
    <lineage>
        <taxon>Eukaryota</taxon>
        <taxon>Discoba</taxon>
        <taxon>Euglenozoa</taxon>
        <taxon>Kinetoplastea</taxon>
        <taxon>Metakinetoplastina</taxon>
        <taxon>Eubodonida</taxon>
        <taxon>Bodonidae</taxon>
        <taxon>Bodo</taxon>
    </lineage>
</organism>
<dbReference type="GO" id="GO:0032259">
    <property type="term" value="P:methylation"/>
    <property type="evidence" value="ECO:0007669"/>
    <property type="project" value="UniProtKB-KW"/>
</dbReference>
<keyword evidence="1" id="KW-0472">Membrane</keyword>
<accession>A0A0S4JFC3</accession>
<evidence type="ECO:0000313" key="2">
    <source>
        <dbReference type="EMBL" id="CUG87685.1"/>
    </source>
</evidence>
<gene>
    <name evidence="2" type="ORF">BSAL_11440</name>
</gene>
<reference evidence="3" key="1">
    <citation type="submission" date="2015-09" db="EMBL/GenBank/DDBJ databases">
        <authorList>
            <consortium name="Pathogen Informatics"/>
        </authorList>
    </citation>
    <scope>NUCLEOTIDE SEQUENCE [LARGE SCALE GENOMIC DNA]</scope>
    <source>
        <strain evidence="3">Lake Konstanz</strain>
    </source>
</reference>
<keyword evidence="1" id="KW-1133">Transmembrane helix</keyword>
<dbReference type="VEuPathDB" id="TriTrypDB:BSAL_11440"/>
<protein>
    <submittedName>
        <fullName evidence="2">Methyltransferase, putative</fullName>
    </submittedName>
</protein>
<dbReference type="GO" id="GO:0008168">
    <property type="term" value="F:methyltransferase activity"/>
    <property type="evidence" value="ECO:0007669"/>
    <property type="project" value="UniProtKB-KW"/>
</dbReference>
<dbReference type="SUPFAM" id="SSF53335">
    <property type="entry name" value="S-adenosyl-L-methionine-dependent methyltransferases"/>
    <property type="match status" value="1"/>
</dbReference>
<name>A0A0S4JFC3_BODSA</name>
<feature type="transmembrane region" description="Helical" evidence="1">
    <location>
        <begin position="486"/>
        <end position="506"/>
    </location>
</feature>
<keyword evidence="3" id="KW-1185">Reference proteome</keyword>
<dbReference type="Proteomes" id="UP000051952">
    <property type="component" value="Unassembled WGS sequence"/>
</dbReference>
<keyword evidence="2" id="KW-0489">Methyltransferase</keyword>
<evidence type="ECO:0000313" key="3">
    <source>
        <dbReference type="Proteomes" id="UP000051952"/>
    </source>
</evidence>
<proteinExistence type="predicted"/>
<evidence type="ECO:0000256" key="1">
    <source>
        <dbReference type="SAM" id="Phobius"/>
    </source>
</evidence>
<dbReference type="Gene3D" id="3.40.50.150">
    <property type="entry name" value="Vaccinia Virus protein VP39"/>
    <property type="match status" value="1"/>
</dbReference>
<dbReference type="PROSITE" id="PS51257">
    <property type="entry name" value="PROKAR_LIPOPROTEIN"/>
    <property type="match status" value="1"/>
</dbReference>